<feature type="transmembrane region" description="Helical" evidence="2">
    <location>
        <begin position="142"/>
        <end position="161"/>
    </location>
</feature>
<evidence type="ECO:0000313" key="3">
    <source>
        <dbReference type="EMBL" id="GAX27736.1"/>
    </source>
</evidence>
<reference evidence="3 4" key="1">
    <citation type="journal article" date="2015" name="Plant Cell">
        <title>Oil accumulation by the oleaginous diatom Fistulifera solaris as revealed by the genome and transcriptome.</title>
        <authorList>
            <person name="Tanaka T."/>
            <person name="Maeda Y."/>
            <person name="Veluchamy A."/>
            <person name="Tanaka M."/>
            <person name="Abida H."/>
            <person name="Marechal E."/>
            <person name="Bowler C."/>
            <person name="Muto M."/>
            <person name="Sunaga Y."/>
            <person name="Tanaka M."/>
            <person name="Yoshino T."/>
            <person name="Taniguchi T."/>
            <person name="Fukuda Y."/>
            <person name="Nemoto M."/>
            <person name="Matsumoto M."/>
            <person name="Wong P.S."/>
            <person name="Aburatani S."/>
            <person name="Fujibuchi W."/>
        </authorList>
    </citation>
    <scope>NUCLEOTIDE SEQUENCE [LARGE SCALE GENOMIC DNA]</scope>
    <source>
        <strain evidence="3 4">JPCC DA0580</strain>
    </source>
</reference>
<proteinExistence type="predicted"/>
<evidence type="ECO:0000256" key="1">
    <source>
        <dbReference type="SAM" id="MobiDB-lite"/>
    </source>
</evidence>
<dbReference type="AlphaFoldDB" id="A0A1Z5KN70"/>
<organism evidence="3 4">
    <name type="scientific">Fistulifera solaris</name>
    <name type="common">Oleaginous diatom</name>
    <dbReference type="NCBI Taxonomy" id="1519565"/>
    <lineage>
        <taxon>Eukaryota</taxon>
        <taxon>Sar</taxon>
        <taxon>Stramenopiles</taxon>
        <taxon>Ochrophyta</taxon>
        <taxon>Bacillariophyta</taxon>
        <taxon>Bacillariophyceae</taxon>
        <taxon>Bacillariophycidae</taxon>
        <taxon>Naviculales</taxon>
        <taxon>Naviculaceae</taxon>
        <taxon>Fistulifera</taxon>
    </lineage>
</organism>
<dbReference type="OrthoDB" id="49505at2759"/>
<protein>
    <submittedName>
        <fullName evidence="3">Uncharacterized protein</fullName>
    </submittedName>
</protein>
<feature type="transmembrane region" description="Helical" evidence="2">
    <location>
        <begin position="12"/>
        <end position="33"/>
    </location>
</feature>
<feature type="region of interest" description="Disordered" evidence="1">
    <location>
        <begin position="264"/>
        <end position="293"/>
    </location>
</feature>
<feature type="transmembrane region" description="Helical" evidence="2">
    <location>
        <begin position="87"/>
        <end position="106"/>
    </location>
</feature>
<name>A0A1Z5KN70_FISSO</name>
<accession>A0A1Z5KN70</accession>
<feature type="compositionally biased region" description="Low complexity" evidence="1">
    <location>
        <begin position="267"/>
        <end position="284"/>
    </location>
</feature>
<dbReference type="EMBL" id="BDSP01000259">
    <property type="protein sequence ID" value="GAX27736.1"/>
    <property type="molecule type" value="Genomic_DNA"/>
</dbReference>
<dbReference type="InParanoid" id="A0A1Z5KN70"/>
<keyword evidence="2" id="KW-0472">Membrane</keyword>
<dbReference type="Proteomes" id="UP000198406">
    <property type="component" value="Unassembled WGS sequence"/>
</dbReference>
<keyword evidence="2" id="KW-1133">Transmembrane helix</keyword>
<feature type="transmembrane region" description="Helical" evidence="2">
    <location>
        <begin position="112"/>
        <end position="130"/>
    </location>
</feature>
<keyword evidence="4" id="KW-1185">Reference proteome</keyword>
<gene>
    <name evidence="3" type="ORF">FisN_13Hh165</name>
</gene>
<sequence length="470" mass="53256">MGYRFPTEHGLLAMLIFAVATMIFAMSAIYALLLQMEYQKSLSFFVDEKLDLEEEDDNAKGGESDAEKQKKNEQVTARYRVSKLRRVILFGTVSLITLLTYLLLVRTDAPSWLAWIGMGAILLVLLNTYLLDEIRRKRFDRLFAILTMILVMAMAMHWTVYSQQQVANGQIHQGTARITGYDRTAYDQTKGEEGVSRTDLVVAWGGSWGCPSSPDIFCEAELKGALCETGKNRYLEDGSDVQEMENAEAAAEEVVEGDAAADENVDAEANNNNVDAEQNEIGNNEGEGDAADNNNMEELEQENEELREENEGYKEEAEAYEDYAEELTEALEDEYAKEYTYYYDDDYYEDSYWDTQDWNSIWGDYACVDVFTFENFDNGVYNATTPPGDDGWPFVNIYGNCKTCEAYIIDYFSTEHFEEIESRKKSARNYGLAAGLSLVITIIFAIKQRISPATDNEIELLSRHGTTSFA</sequence>
<evidence type="ECO:0000313" key="4">
    <source>
        <dbReference type="Proteomes" id="UP000198406"/>
    </source>
</evidence>
<keyword evidence="2" id="KW-0812">Transmembrane</keyword>
<comment type="caution">
    <text evidence="3">The sequence shown here is derived from an EMBL/GenBank/DDBJ whole genome shotgun (WGS) entry which is preliminary data.</text>
</comment>
<evidence type="ECO:0000256" key="2">
    <source>
        <dbReference type="SAM" id="Phobius"/>
    </source>
</evidence>